<dbReference type="AlphaFoldDB" id="A0A2H3JJW9"/>
<evidence type="ECO:0000313" key="2">
    <source>
        <dbReference type="Proteomes" id="UP000218811"/>
    </source>
</evidence>
<proteinExistence type="predicted"/>
<name>A0A2H3JJW9_WOLCO</name>
<protein>
    <submittedName>
        <fullName evidence="1">Uncharacterized protein</fullName>
    </submittedName>
</protein>
<gene>
    <name evidence="1" type="ORF">WOLCODRAFT_17763</name>
</gene>
<reference evidence="1 2" key="1">
    <citation type="journal article" date="2012" name="Science">
        <title>The Paleozoic origin of enzymatic lignin decomposition reconstructed from 31 fungal genomes.</title>
        <authorList>
            <person name="Floudas D."/>
            <person name="Binder M."/>
            <person name="Riley R."/>
            <person name="Barry K."/>
            <person name="Blanchette R.A."/>
            <person name="Henrissat B."/>
            <person name="Martinez A.T."/>
            <person name="Otillar R."/>
            <person name="Spatafora J.W."/>
            <person name="Yadav J.S."/>
            <person name="Aerts A."/>
            <person name="Benoit I."/>
            <person name="Boyd A."/>
            <person name="Carlson A."/>
            <person name="Copeland A."/>
            <person name="Coutinho P.M."/>
            <person name="de Vries R.P."/>
            <person name="Ferreira P."/>
            <person name="Findley K."/>
            <person name="Foster B."/>
            <person name="Gaskell J."/>
            <person name="Glotzer D."/>
            <person name="Gorecki P."/>
            <person name="Heitman J."/>
            <person name="Hesse C."/>
            <person name="Hori C."/>
            <person name="Igarashi K."/>
            <person name="Jurgens J.A."/>
            <person name="Kallen N."/>
            <person name="Kersten P."/>
            <person name="Kohler A."/>
            <person name="Kuees U."/>
            <person name="Kumar T.K.A."/>
            <person name="Kuo A."/>
            <person name="LaButti K."/>
            <person name="Larrondo L.F."/>
            <person name="Lindquist E."/>
            <person name="Ling A."/>
            <person name="Lombard V."/>
            <person name="Lucas S."/>
            <person name="Lundell T."/>
            <person name="Martin R."/>
            <person name="McLaughlin D.J."/>
            <person name="Morgenstern I."/>
            <person name="Morin E."/>
            <person name="Murat C."/>
            <person name="Nagy L.G."/>
            <person name="Nolan M."/>
            <person name="Ohm R.A."/>
            <person name="Patyshakuliyeva A."/>
            <person name="Rokas A."/>
            <person name="Ruiz-Duenas F.J."/>
            <person name="Sabat G."/>
            <person name="Salamov A."/>
            <person name="Samejima M."/>
            <person name="Schmutz J."/>
            <person name="Slot J.C."/>
            <person name="St John F."/>
            <person name="Stenlid J."/>
            <person name="Sun H."/>
            <person name="Sun S."/>
            <person name="Syed K."/>
            <person name="Tsang A."/>
            <person name="Wiebenga A."/>
            <person name="Young D."/>
            <person name="Pisabarro A."/>
            <person name="Eastwood D.C."/>
            <person name="Martin F."/>
            <person name="Cullen D."/>
            <person name="Grigoriev I.V."/>
            <person name="Hibbett D.S."/>
        </authorList>
    </citation>
    <scope>NUCLEOTIDE SEQUENCE [LARGE SCALE GENOMIC DNA]</scope>
    <source>
        <strain evidence="1 2">MD-104</strain>
    </source>
</reference>
<dbReference type="STRING" id="742152.A0A2H3JJW9"/>
<accession>A0A2H3JJW9</accession>
<dbReference type="OrthoDB" id="2735536at2759"/>
<dbReference type="EMBL" id="KB468124">
    <property type="protein sequence ID" value="PCH42486.1"/>
    <property type="molecule type" value="Genomic_DNA"/>
</dbReference>
<organism evidence="1 2">
    <name type="scientific">Wolfiporia cocos (strain MD-104)</name>
    <name type="common">Brown rot fungus</name>
    <dbReference type="NCBI Taxonomy" id="742152"/>
    <lineage>
        <taxon>Eukaryota</taxon>
        <taxon>Fungi</taxon>
        <taxon>Dikarya</taxon>
        <taxon>Basidiomycota</taxon>
        <taxon>Agaricomycotina</taxon>
        <taxon>Agaricomycetes</taxon>
        <taxon>Polyporales</taxon>
        <taxon>Phaeolaceae</taxon>
        <taxon>Wolfiporia</taxon>
    </lineage>
</organism>
<dbReference type="Proteomes" id="UP000218811">
    <property type="component" value="Unassembled WGS sequence"/>
</dbReference>
<keyword evidence="2" id="KW-1185">Reference proteome</keyword>
<evidence type="ECO:0000313" key="1">
    <source>
        <dbReference type="EMBL" id="PCH42486.1"/>
    </source>
</evidence>
<sequence length="311" mass="34074">MIGWSAQWLGPWDIHPHQMHILAIVSIDYSQDSVPPIVKVKTLLAADQEPAMYFRMALRATIAVVIQGDESPKPSGLKTKCVHKTVYQVIVRTTHRQPLSCRPEGQAVGTIVVINRRALASPALPQFSAHTGIQAHKRVKTPATGKRLVTGANSFITTWVMLQSVKQRVEDGSATVERWVISNVRTVSSWIDVRDLAEAHALALKIEEAGDGRIIVSAVNDAQAHGADVLAYNGSYNHAEATYLMRYDASTAAKLLGLKYRSMQRQSKICSRTSDRDAGFEVVQCFQGQKYGCIDPITPCFGVGKAVNLAV</sequence>
<dbReference type="Gene3D" id="3.40.50.720">
    <property type="entry name" value="NAD(P)-binding Rossmann-like Domain"/>
    <property type="match status" value="1"/>
</dbReference>